<evidence type="ECO:0000256" key="7">
    <source>
        <dbReference type="SAM" id="SignalP"/>
    </source>
</evidence>
<dbReference type="PANTHER" id="PTHR37003:SF2">
    <property type="entry name" value="PESTICIDAL CRYSTAL PROTEIN N-TERMINAL DOMAIN-CONTAINING PROTEIN"/>
    <property type="match status" value="1"/>
</dbReference>
<organism evidence="9 10">
    <name type="scientific">Bacillus cereus</name>
    <dbReference type="NCBI Taxonomy" id="1396"/>
    <lineage>
        <taxon>Bacteria</taxon>
        <taxon>Bacillati</taxon>
        <taxon>Bacillota</taxon>
        <taxon>Bacilli</taxon>
        <taxon>Bacillales</taxon>
        <taxon>Bacillaceae</taxon>
        <taxon>Bacillus</taxon>
        <taxon>Bacillus cereus group</taxon>
    </lineage>
</organism>
<evidence type="ECO:0000256" key="6">
    <source>
        <dbReference type="ARBA" id="ARBA00029653"/>
    </source>
</evidence>
<protein>
    <recommendedName>
        <fullName evidence="6">Crystaline entomocidal protoxin</fullName>
    </recommendedName>
</protein>
<dbReference type="GO" id="GO:0090729">
    <property type="term" value="F:toxin activity"/>
    <property type="evidence" value="ECO:0007669"/>
    <property type="project" value="UniProtKB-KW"/>
</dbReference>
<dbReference type="GO" id="GO:0030435">
    <property type="term" value="P:sporulation resulting in formation of a cellular spore"/>
    <property type="evidence" value="ECO:0007669"/>
    <property type="project" value="UniProtKB-KW"/>
</dbReference>
<evidence type="ECO:0000256" key="5">
    <source>
        <dbReference type="ARBA" id="ARBA00023026"/>
    </source>
</evidence>
<dbReference type="InterPro" id="IPR036716">
    <property type="entry name" value="Pest_crys_N_sf"/>
</dbReference>
<dbReference type="PANTHER" id="PTHR37003">
    <property type="entry name" value="ENDOTOXIN_N DOMAIN-CONTAINING PROTEIN-RELATED"/>
    <property type="match status" value="1"/>
</dbReference>
<keyword evidence="3" id="KW-0677">Repeat</keyword>
<dbReference type="SUPFAM" id="SSF69360">
    <property type="entry name" value="Cell wall binding repeat"/>
    <property type="match status" value="1"/>
</dbReference>
<dbReference type="InterPro" id="IPR038979">
    <property type="entry name" value="Pest_crys"/>
</dbReference>
<dbReference type="Gene3D" id="1.20.190.10">
    <property type="entry name" value="Pesticidal crystal protein, N-terminal domain"/>
    <property type="match status" value="1"/>
</dbReference>
<proteinExistence type="inferred from homology"/>
<dbReference type="SUPFAM" id="SSF56849">
    <property type="entry name" value="delta-Endotoxin (insectocide), N-terminal domain"/>
    <property type="match status" value="1"/>
</dbReference>
<feature type="signal peptide" evidence="7">
    <location>
        <begin position="1"/>
        <end position="39"/>
    </location>
</feature>
<comment type="similarity">
    <text evidence="1">Belongs to the delta endotoxin family.</text>
</comment>
<dbReference type="Proteomes" id="UP000224203">
    <property type="component" value="Unassembled WGS sequence"/>
</dbReference>
<dbReference type="EMBL" id="NULI01000117">
    <property type="protein sequence ID" value="PGS77207.1"/>
    <property type="molecule type" value="Genomic_DNA"/>
</dbReference>
<evidence type="ECO:0000256" key="2">
    <source>
        <dbReference type="ARBA" id="ARBA00022656"/>
    </source>
</evidence>
<keyword evidence="7" id="KW-0732">Signal</keyword>
<feature type="domain" description="Pesticidal crystal protein" evidence="8">
    <location>
        <begin position="125"/>
        <end position="322"/>
    </location>
</feature>
<dbReference type="Pfam" id="PF01473">
    <property type="entry name" value="Choline_bind_1"/>
    <property type="match status" value="4"/>
</dbReference>
<sequence>MKYKDCIQAKRNYKQTIFAAATTLTLGVSALAGPASAFAAENTKDTQKQSQNVVSKVMSNTGDKAFEILNDGTIKVINEQYFPKGNEEWFKKTLVKMGGQTFLDTMKSLNGNGAMSINNFAKDMVVVSTSLIPYAGAIISPLINLLWPSSVSDSQNQIQLLMKMMDNKISDYDINSLKTDVKAAVEELNKLEVGLQGANGFKAYRTSADYNAGQAEAVNRAFRKIMQNSLKEGLEKSELPIYTMVATAKLIFLSYMVENGGNADFKYDDATLKNAYINSDLAVDINNFEEHIQKISAESVERLNTLNTEVPKAVDQMSALQTKINKLQDAANKGNPEAAAALAGAVELLNKLHTQYDPMIKEQKKLQDYVSSTAKNDAFKVALETAKNTYKKHGGQIKEKDGFHQEGNNWYYTKNGEKQKGWIKDNGKDYYLSKEDGHMKTGWVQFEKDNERDYNPAAVNQDNVTTYYLDTDGHMVTGWKNIGGYYYYFNKPENTGENGHYFKNGEMIKGWIRLSEDGSEKEVADGGYWYYLGRDGSMLKDGTYLTFDRAGTSKQAHFDKYGRYTG</sequence>
<keyword evidence="5" id="KW-0843">Virulence</keyword>
<evidence type="ECO:0000256" key="1">
    <source>
        <dbReference type="ARBA" id="ARBA00007819"/>
    </source>
</evidence>
<feature type="chain" id="PRO_5040783079" description="Crystaline entomocidal protoxin" evidence="7">
    <location>
        <begin position="40"/>
        <end position="566"/>
    </location>
</feature>
<dbReference type="RefSeq" id="WP_098783217.1">
    <property type="nucleotide sequence ID" value="NZ_NULI01000117.1"/>
</dbReference>
<comment type="caution">
    <text evidence="9">The sequence shown here is derived from an EMBL/GenBank/DDBJ whole genome shotgun (WGS) entry which is preliminary data.</text>
</comment>
<evidence type="ECO:0000256" key="3">
    <source>
        <dbReference type="ARBA" id="ARBA00022737"/>
    </source>
</evidence>
<dbReference type="InterPro" id="IPR005639">
    <property type="entry name" value="Pest_crys_dom_I"/>
</dbReference>
<keyword evidence="2" id="KW-0800">Toxin</keyword>
<dbReference type="Pfam" id="PF03945">
    <property type="entry name" value="Endotoxin_N"/>
    <property type="match status" value="1"/>
</dbReference>
<dbReference type="Gene3D" id="2.10.270.10">
    <property type="entry name" value="Cholin Binding"/>
    <property type="match status" value="2"/>
</dbReference>
<evidence type="ECO:0000313" key="9">
    <source>
        <dbReference type="EMBL" id="PGS77207.1"/>
    </source>
</evidence>
<dbReference type="InterPro" id="IPR018337">
    <property type="entry name" value="Cell_wall/Cho-bd_repeat"/>
</dbReference>
<name>A0A9X7CKP5_BACCE</name>
<keyword evidence="4" id="KW-0749">Sporulation</keyword>
<evidence type="ECO:0000256" key="4">
    <source>
        <dbReference type="ARBA" id="ARBA00022969"/>
    </source>
</evidence>
<gene>
    <name evidence="9" type="ORF">COC69_20730</name>
</gene>
<dbReference type="GO" id="GO:0001907">
    <property type="term" value="P:symbiont-mediated killing of host cell"/>
    <property type="evidence" value="ECO:0007669"/>
    <property type="project" value="InterPro"/>
</dbReference>
<reference evidence="9 10" key="1">
    <citation type="submission" date="2017-09" db="EMBL/GenBank/DDBJ databases">
        <title>Large-scale bioinformatics analysis of Bacillus genomes uncovers conserved roles of natural products in bacterial physiology.</title>
        <authorList>
            <consortium name="Agbiome Team Llc"/>
            <person name="Bleich R.M."/>
            <person name="Grubbs K.J."/>
            <person name="Santa Maria K.C."/>
            <person name="Allen S.E."/>
            <person name="Farag S."/>
            <person name="Shank E.A."/>
            <person name="Bowers A."/>
        </authorList>
    </citation>
    <scope>NUCLEOTIDE SEQUENCE [LARGE SCALE GENOMIC DNA]</scope>
    <source>
        <strain evidence="9 10">AFS041711</strain>
    </source>
</reference>
<evidence type="ECO:0000259" key="8">
    <source>
        <dbReference type="Pfam" id="PF03945"/>
    </source>
</evidence>
<evidence type="ECO:0000313" key="10">
    <source>
        <dbReference type="Proteomes" id="UP000224203"/>
    </source>
</evidence>
<accession>A0A9X7CKP5</accession>
<dbReference type="AlphaFoldDB" id="A0A9X7CKP5"/>